<proteinExistence type="predicted"/>
<sequence length="238" mass="26000">MSDLLHISPDIQSRFPGYKGLVLVAKGLTNGPSDERSRGWLGEAEAHARAQFADLPPAQHPHFQAWHEAFRSFGVKPKKMPNSAEALIARVLKGGELPAINRLTDAYNAVSVRFAVPCGGEDLEHVTAPVTLKVADGSEPFETNKDGTAFTDHPPAGEVVWADGQGVTCRAWNWRQGTRTRLTETTTDAYFLFDALPPVTWEELEAAGDELERLLREIAPDAELERLRLNAAVSHAGA</sequence>
<comment type="caution">
    <text evidence="2">The sequence shown here is derived from an EMBL/GenBank/DDBJ whole genome shotgun (WGS) entry which is preliminary data.</text>
</comment>
<reference evidence="3" key="1">
    <citation type="journal article" date="2019" name="Int. J. Syst. Evol. Microbiol.">
        <title>The Global Catalogue of Microorganisms (GCM) 10K type strain sequencing project: providing services to taxonomists for standard genome sequencing and annotation.</title>
        <authorList>
            <consortium name="The Broad Institute Genomics Platform"/>
            <consortium name="The Broad Institute Genome Sequencing Center for Infectious Disease"/>
            <person name="Wu L."/>
            <person name="Ma J."/>
        </authorList>
    </citation>
    <scope>NUCLEOTIDE SEQUENCE [LARGE SCALE GENOMIC DNA]</scope>
    <source>
        <strain evidence="3">CGMCC 1.18439</strain>
    </source>
</reference>
<organism evidence="2 3">
    <name type="scientific">Deinococcus piscis</name>
    <dbReference type="NCBI Taxonomy" id="394230"/>
    <lineage>
        <taxon>Bacteria</taxon>
        <taxon>Thermotogati</taxon>
        <taxon>Deinococcota</taxon>
        <taxon>Deinococci</taxon>
        <taxon>Deinococcales</taxon>
        <taxon>Deinococcaceae</taxon>
        <taxon>Deinococcus</taxon>
    </lineage>
</organism>
<keyword evidence="3" id="KW-1185">Reference proteome</keyword>
<evidence type="ECO:0000313" key="3">
    <source>
        <dbReference type="Proteomes" id="UP000632154"/>
    </source>
</evidence>
<dbReference type="EMBL" id="BNAL01000030">
    <property type="protein sequence ID" value="GHG08228.1"/>
    <property type="molecule type" value="Genomic_DNA"/>
</dbReference>
<protein>
    <recommendedName>
        <fullName evidence="1">B3/B4 tRNA-binding domain-containing protein</fullName>
    </recommendedName>
</protein>
<dbReference type="Gene3D" id="3.50.40.10">
    <property type="entry name" value="Phenylalanyl-trna Synthetase, Chain B, domain 3"/>
    <property type="match status" value="1"/>
</dbReference>
<gene>
    <name evidence="2" type="ORF">GCM10017783_21030</name>
</gene>
<dbReference type="Pfam" id="PF03483">
    <property type="entry name" value="B3_4"/>
    <property type="match status" value="1"/>
</dbReference>
<evidence type="ECO:0000259" key="1">
    <source>
        <dbReference type="SMART" id="SM00873"/>
    </source>
</evidence>
<dbReference type="PANTHER" id="PTHR39209">
    <property type="match status" value="1"/>
</dbReference>
<dbReference type="SUPFAM" id="SSF56037">
    <property type="entry name" value="PheT/TilS domain"/>
    <property type="match status" value="1"/>
</dbReference>
<name>A0ABQ3K9V1_9DEIO</name>
<accession>A0ABQ3K9V1</accession>
<dbReference type="SMART" id="SM00873">
    <property type="entry name" value="B3_4"/>
    <property type="match status" value="1"/>
</dbReference>
<dbReference type="RefSeq" id="WP_189643700.1">
    <property type="nucleotide sequence ID" value="NZ_BNAL01000030.1"/>
</dbReference>
<dbReference type="PANTHER" id="PTHR39209:SF2">
    <property type="entry name" value="CYTOPLASMIC PROTEIN"/>
    <property type="match status" value="1"/>
</dbReference>
<evidence type="ECO:0000313" key="2">
    <source>
        <dbReference type="EMBL" id="GHG08228.1"/>
    </source>
</evidence>
<dbReference type="Proteomes" id="UP000632154">
    <property type="component" value="Unassembled WGS sequence"/>
</dbReference>
<dbReference type="InterPro" id="IPR020825">
    <property type="entry name" value="Phe-tRNA_synthase-like_B3/B4"/>
</dbReference>
<feature type="domain" description="B3/B4 tRNA-binding" evidence="1">
    <location>
        <begin position="64"/>
        <end position="220"/>
    </location>
</feature>
<dbReference type="InterPro" id="IPR005146">
    <property type="entry name" value="B3/B4_tRNA-bd"/>
</dbReference>